<dbReference type="SUPFAM" id="SSF53383">
    <property type="entry name" value="PLP-dependent transferases"/>
    <property type="match status" value="1"/>
</dbReference>
<organism evidence="4 5">
    <name type="scientific">Brassica cretica</name>
    <name type="common">Mustard</name>
    <dbReference type="NCBI Taxonomy" id="69181"/>
    <lineage>
        <taxon>Eukaryota</taxon>
        <taxon>Viridiplantae</taxon>
        <taxon>Streptophyta</taxon>
        <taxon>Embryophyta</taxon>
        <taxon>Tracheophyta</taxon>
        <taxon>Spermatophyta</taxon>
        <taxon>Magnoliopsida</taxon>
        <taxon>eudicotyledons</taxon>
        <taxon>Gunneridae</taxon>
        <taxon>Pentapetalae</taxon>
        <taxon>rosids</taxon>
        <taxon>malvids</taxon>
        <taxon>Brassicales</taxon>
        <taxon>Brassicaceae</taxon>
        <taxon>Brassiceae</taxon>
        <taxon>Brassica</taxon>
    </lineage>
</organism>
<dbReference type="EMBL" id="QGKW02002228">
    <property type="protein sequence ID" value="KAF2536813.1"/>
    <property type="molecule type" value="Genomic_DNA"/>
</dbReference>
<feature type="compositionally biased region" description="Polar residues" evidence="2">
    <location>
        <begin position="32"/>
        <end position="50"/>
    </location>
</feature>
<evidence type="ECO:0000259" key="3">
    <source>
        <dbReference type="Pfam" id="PF04884"/>
    </source>
</evidence>
<reference evidence="4" key="1">
    <citation type="submission" date="2019-12" db="EMBL/GenBank/DDBJ databases">
        <title>Genome sequencing and annotation of Brassica cretica.</title>
        <authorList>
            <person name="Studholme D.J."/>
            <person name="Sarris P.F."/>
        </authorList>
    </citation>
    <scope>NUCLEOTIDE SEQUENCE</scope>
    <source>
        <strain evidence="4">PFS-001/15</strain>
        <tissue evidence="4">Leaf</tissue>
    </source>
</reference>
<feature type="compositionally biased region" description="Polar residues" evidence="2">
    <location>
        <begin position="1"/>
        <end position="23"/>
    </location>
</feature>
<dbReference type="AlphaFoldDB" id="A0A8S9FSY8"/>
<dbReference type="InterPro" id="IPR006968">
    <property type="entry name" value="RUS_fam"/>
</dbReference>
<protein>
    <recommendedName>
        <fullName evidence="3">Protein root UVB sensitive/RUS domain-containing protein</fullName>
    </recommendedName>
</protein>
<dbReference type="InterPro" id="IPR015422">
    <property type="entry name" value="PyrdxlP-dep_Trfase_small"/>
</dbReference>
<evidence type="ECO:0000256" key="1">
    <source>
        <dbReference type="ARBA" id="ARBA00007558"/>
    </source>
</evidence>
<dbReference type="Proteomes" id="UP000712281">
    <property type="component" value="Unassembled WGS sequence"/>
</dbReference>
<sequence length="363" mass="40312">MHSSLKSNPSSRLFLNPSKSTPTRYPIFTFPGKSSPNKSLRTSIDVQQEGASKKEEEHLLPSNGNRRLPIVIKTSGRVSRYFLKGDSFELVCLDDDTTSFSHVGFLKLIKLSSSAAKDFFIPKQVSDSYVSYVKWKFLHRVFSSALQVLATQAMFRAIGIGQSRSLASSAAFNWILKDGLGRLCRCIYTASLASAFDTNLKRVRFSTSLLFSLSIGVELMTPLFPRYFLLLASIANIAKQISLSCYLATGVITPRIFSLVCFRMVPIDDDEKKCNSRNLELLEAVNSSGKLFISHTALSGKIVLRCAIGAPLTEEKHVTETWKFPENCLLSAGFSFQGLSFNRWTPMGREPPIGGTLIVVNFM</sequence>
<gene>
    <name evidence="4" type="ORF">F2Q68_00019339</name>
</gene>
<dbReference type="Pfam" id="PF04884">
    <property type="entry name" value="UVB_sens_prot"/>
    <property type="match status" value="1"/>
</dbReference>
<proteinExistence type="inferred from homology"/>
<dbReference type="InterPro" id="IPR054549">
    <property type="entry name" value="UVB_sens_RUS_dom"/>
</dbReference>
<feature type="region of interest" description="Disordered" evidence="2">
    <location>
        <begin position="1"/>
        <end position="59"/>
    </location>
</feature>
<dbReference type="InterPro" id="IPR015424">
    <property type="entry name" value="PyrdxlP-dep_Trfase"/>
</dbReference>
<comment type="similarity">
    <text evidence="1">Belongs to the RUS1 family.</text>
</comment>
<feature type="domain" description="Protein root UVB sensitive/RUS" evidence="3">
    <location>
        <begin position="115"/>
        <end position="250"/>
    </location>
</feature>
<dbReference type="PANTHER" id="PTHR12770:SF29">
    <property type="entry name" value="PROTEIN ROOT UVB SENSITIVE 4"/>
    <property type="match status" value="1"/>
</dbReference>
<evidence type="ECO:0000313" key="4">
    <source>
        <dbReference type="EMBL" id="KAF2536813.1"/>
    </source>
</evidence>
<dbReference type="PANTHER" id="PTHR12770">
    <property type="entry name" value="RUS1 FAMILY PROTEIN C16ORF58"/>
    <property type="match status" value="1"/>
</dbReference>
<evidence type="ECO:0000313" key="5">
    <source>
        <dbReference type="Proteomes" id="UP000712281"/>
    </source>
</evidence>
<accession>A0A8S9FSY8</accession>
<dbReference type="Gene3D" id="3.90.1150.10">
    <property type="entry name" value="Aspartate Aminotransferase, domain 1"/>
    <property type="match status" value="1"/>
</dbReference>
<evidence type="ECO:0000256" key="2">
    <source>
        <dbReference type="SAM" id="MobiDB-lite"/>
    </source>
</evidence>
<name>A0A8S9FSY8_BRACR</name>
<comment type="caution">
    <text evidence="4">The sequence shown here is derived from an EMBL/GenBank/DDBJ whole genome shotgun (WGS) entry which is preliminary data.</text>
</comment>